<comment type="subunit">
    <text evidence="11">F-type ATPases have 2 components, CF(1) - the catalytic core - and CF(0) - the membrane proton channel. CF(1) and CF(0) have multiple subunits.</text>
</comment>
<dbReference type="InterPro" id="IPR008386">
    <property type="entry name" value="ATP_synth_F0_esu_mt"/>
</dbReference>
<comment type="subcellular location">
    <subcellularLocation>
        <location evidence="1 11">Mitochondrion inner membrane</location>
    </subcellularLocation>
</comment>
<evidence type="ECO:0000256" key="6">
    <source>
        <dbReference type="ARBA" id="ARBA00022792"/>
    </source>
</evidence>
<dbReference type="GO" id="GO:0015078">
    <property type="term" value="F:proton transmembrane transporter activity"/>
    <property type="evidence" value="ECO:0007669"/>
    <property type="project" value="InterPro"/>
</dbReference>
<dbReference type="EnsemblMetazoa" id="G35260.6">
    <property type="protein sequence ID" value="G35260.6:cds"/>
    <property type="gene ID" value="G35260"/>
</dbReference>
<comment type="function">
    <text evidence="11">Subunit e, of the mitochondrial membrane ATP synthase complex (F(1)F(0) ATP synthase or Complex V) that produces ATP from ADP in the presence of a proton gradient across the membrane which is generated by electron transport complexes of the respiratory chain. ATP synthase complex consist of a soluble F(1) head domain - the catalytic core - and a membrane F(1) domain - the membrane proton channel. These two domains are linked by a central stalk rotating inside the F(1) region and a stationary peripheral stalk. During catalysis, ATP synthesis in the catalytic domain of F(1) is coupled via a rotary mechanism of the central stalk subunits to proton translocation. In vivo, can only synthesize ATP although its ATP hydrolase activity can be activated artificially in vitro. Part of the complex F(0) domain.</text>
</comment>
<dbReference type="EnsemblMetazoa" id="G35260.5">
    <property type="protein sequence ID" value="G35260.5:cds"/>
    <property type="gene ID" value="G35260"/>
</dbReference>
<proteinExistence type="inferred from homology"/>
<evidence type="ECO:0000256" key="8">
    <source>
        <dbReference type="ARBA" id="ARBA00023128"/>
    </source>
</evidence>
<dbReference type="AlphaFoldDB" id="K1REP0"/>
<name>K1REP0_MAGGI</name>
<keyword evidence="5 11" id="KW-0375">Hydrogen ion transport</keyword>
<evidence type="ECO:0000256" key="3">
    <source>
        <dbReference type="ARBA" id="ARBA00022448"/>
    </source>
</evidence>
<reference evidence="12" key="1">
    <citation type="journal article" date="2012" name="Nature">
        <title>The oyster genome reveals stress adaptation and complexity of shell formation.</title>
        <authorList>
            <person name="Zhang G."/>
            <person name="Fang X."/>
            <person name="Guo X."/>
            <person name="Li L."/>
            <person name="Luo R."/>
            <person name="Xu F."/>
            <person name="Yang P."/>
            <person name="Zhang L."/>
            <person name="Wang X."/>
            <person name="Qi H."/>
            <person name="Xiong Z."/>
            <person name="Que H."/>
            <person name="Xie Y."/>
            <person name="Holland P.W."/>
            <person name="Paps J."/>
            <person name="Zhu Y."/>
            <person name="Wu F."/>
            <person name="Chen Y."/>
            <person name="Wang J."/>
            <person name="Peng C."/>
            <person name="Meng J."/>
            <person name="Yang L."/>
            <person name="Liu J."/>
            <person name="Wen B."/>
            <person name="Zhang N."/>
            <person name="Huang Z."/>
            <person name="Zhu Q."/>
            <person name="Feng Y."/>
            <person name="Mount A."/>
            <person name="Hedgecock D."/>
            <person name="Xu Z."/>
            <person name="Liu Y."/>
            <person name="Domazet-Loso T."/>
            <person name="Du Y."/>
            <person name="Sun X."/>
            <person name="Zhang S."/>
            <person name="Liu B."/>
            <person name="Cheng P."/>
            <person name="Jiang X."/>
            <person name="Li J."/>
            <person name="Fan D."/>
            <person name="Wang W."/>
            <person name="Fu W."/>
            <person name="Wang T."/>
            <person name="Wang B."/>
            <person name="Zhang J."/>
            <person name="Peng Z."/>
            <person name="Li Y."/>
            <person name="Li N."/>
            <person name="Wang J."/>
            <person name="Chen M."/>
            <person name="He Y."/>
            <person name="Tan F."/>
            <person name="Song X."/>
            <person name="Zheng Q."/>
            <person name="Huang R."/>
            <person name="Yang H."/>
            <person name="Du X."/>
            <person name="Chen L."/>
            <person name="Yang M."/>
            <person name="Gaffney P.M."/>
            <person name="Wang S."/>
            <person name="Luo L."/>
            <person name="She Z."/>
            <person name="Ming Y."/>
            <person name="Huang W."/>
            <person name="Zhang S."/>
            <person name="Huang B."/>
            <person name="Zhang Y."/>
            <person name="Qu T."/>
            <person name="Ni P."/>
            <person name="Miao G."/>
            <person name="Wang J."/>
            <person name="Wang Q."/>
            <person name="Steinberg C.E."/>
            <person name="Wang H."/>
            <person name="Li N."/>
            <person name="Qian L."/>
            <person name="Zhang G."/>
            <person name="Li Y."/>
            <person name="Yang H."/>
            <person name="Liu X."/>
            <person name="Wang J."/>
            <person name="Yin Y."/>
            <person name="Wang J."/>
        </authorList>
    </citation>
    <scope>NUCLEOTIDE SEQUENCE [LARGE SCALE GENOMIC DNA]</scope>
    <source>
        <strain evidence="12">05x7-T-G4-1.051#20</strain>
    </source>
</reference>
<dbReference type="EnsemblMetazoa" id="G35260.4">
    <property type="protein sequence ID" value="G35260.4:cds"/>
    <property type="gene ID" value="G35260"/>
</dbReference>
<dbReference type="GO" id="GO:0005743">
    <property type="term" value="C:mitochondrial inner membrane"/>
    <property type="evidence" value="ECO:0007669"/>
    <property type="project" value="UniProtKB-SubCell"/>
</dbReference>
<evidence type="ECO:0000256" key="11">
    <source>
        <dbReference type="RuleBase" id="RU367005"/>
    </source>
</evidence>
<evidence type="ECO:0000313" key="14">
    <source>
        <dbReference type="Proteomes" id="UP000005408"/>
    </source>
</evidence>
<keyword evidence="14" id="KW-1185">Reference proteome</keyword>
<keyword evidence="7 11" id="KW-0406">Ion transport</keyword>
<dbReference type="EnsemblMetazoa" id="G35260.3">
    <property type="protein sequence ID" value="G35260.3:cds"/>
    <property type="gene ID" value="G35260"/>
</dbReference>
<evidence type="ECO:0000256" key="9">
    <source>
        <dbReference type="ARBA" id="ARBA00023136"/>
    </source>
</evidence>
<keyword evidence="9" id="KW-0472">Membrane</keyword>
<protein>
    <recommendedName>
        <fullName evidence="11">ATP synthase F(0) complex subunit e, mitochondrial</fullName>
    </recommendedName>
</protein>
<evidence type="ECO:0000256" key="1">
    <source>
        <dbReference type="ARBA" id="ARBA00004273"/>
    </source>
</evidence>
<dbReference type="EMBL" id="JH823233">
    <property type="protein sequence ID" value="EKC42224.1"/>
    <property type="molecule type" value="Genomic_DNA"/>
</dbReference>
<evidence type="ECO:0000256" key="2">
    <source>
        <dbReference type="ARBA" id="ARBA00007333"/>
    </source>
</evidence>
<dbReference type="GO" id="GO:0015986">
    <property type="term" value="P:proton motive force-driven ATP synthesis"/>
    <property type="evidence" value="ECO:0007669"/>
    <property type="project" value="InterPro"/>
</dbReference>
<keyword evidence="6 11" id="KW-0999">Mitochondrion inner membrane</keyword>
<comment type="similarity">
    <text evidence="2 11">Belongs to the ATPase e subunit family.</text>
</comment>
<organism evidence="12">
    <name type="scientific">Magallana gigas</name>
    <name type="common">Pacific oyster</name>
    <name type="synonym">Crassostrea gigas</name>
    <dbReference type="NCBI Taxonomy" id="29159"/>
    <lineage>
        <taxon>Eukaryota</taxon>
        <taxon>Metazoa</taxon>
        <taxon>Spiralia</taxon>
        <taxon>Lophotrochozoa</taxon>
        <taxon>Mollusca</taxon>
        <taxon>Bivalvia</taxon>
        <taxon>Autobranchia</taxon>
        <taxon>Pteriomorphia</taxon>
        <taxon>Ostreida</taxon>
        <taxon>Ostreoidea</taxon>
        <taxon>Ostreidae</taxon>
        <taxon>Magallana</taxon>
    </lineage>
</organism>
<dbReference type="EnsemblMetazoa" id="G35260.1">
    <property type="protein sequence ID" value="G35260.1:cds"/>
    <property type="gene ID" value="G35260"/>
</dbReference>
<accession>K1REP0</accession>
<evidence type="ECO:0000256" key="7">
    <source>
        <dbReference type="ARBA" id="ARBA00023065"/>
    </source>
</evidence>
<dbReference type="GO" id="GO:0045259">
    <property type="term" value="C:proton-transporting ATP synthase complex"/>
    <property type="evidence" value="ECO:0007669"/>
    <property type="project" value="UniProtKB-UniRule"/>
</dbReference>
<gene>
    <name evidence="12" type="ORF">CGI_10028023</name>
</gene>
<dbReference type="HOGENOM" id="CLU_2294366_0_0_1"/>
<evidence type="ECO:0000313" key="13">
    <source>
        <dbReference type="EnsemblMetazoa" id="G35260.1:cds"/>
    </source>
</evidence>
<evidence type="ECO:0000256" key="4">
    <source>
        <dbReference type="ARBA" id="ARBA00022547"/>
    </source>
</evidence>
<evidence type="ECO:0000256" key="5">
    <source>
        <dbReference type="ARBA" id="ARBA00022781"/>
    </source>
</evidence>
<evidence type="ECO:0000313" key="12">
    <source>
        <dbReference type="EMBL" id="EKC42224.1"/>
    </source>
</evidence>
<keyword evidence="8 11" id="KW-0496">Mitochondrion</keyword>
<sequence length="101" mass="11863">MSFRYWRTVPVNNPALRTARYIALACGLIYGVKRNRELTAYEAVYQEDQTRIKMALKKINKDIAWLKYYDEMNELAYDLGVPNRVVQADRAKDPQFAPEED</sequence>
<evidence type="ECO:0000256" key="10">
    <source>
        <dbReference type="ARBA" id="ARBA00023310"/>
    </source>
</evidence>
<keyword evidence="4 11" id="KW-0138">CF(0)</keyword>
<keyword evidence="3 11" id="KW-0813">Transport</keyword>
<keyword evidence="10 11" id="KW-0066">ATP synthesis</keyword>
<dbReference type="Proteomes" id="UP000005408">
    <property type="component" value="Unassembled WGS sequence"/>
</dbReference>
<reference evidence="13" key="2">
    <citation type="submission" date="2022-08" db="UniProtKB">
        <authorList>
            <consortium name="EnsemblMetazoa"/>
        </authorList>
    </citation>
    <scope>IDENTIFICATION</scope>
    <source>
        <strain evidence="13">05x7-T-G4-1.051#20</strain>
    </source>
</reference>
<dbReference type="Pfam" id="PF05680">
    <property type="entry name" value="ATP-synt_E"/>
    <property type="match status" value="1"/>
</dbReference>